<proteinExistence type="predicted"/>
<evidence type="ECO:0000313" key="2">
    <source>
        <dbReference type="Proteomes" id="UP000190675"/>
    </source>
</evidence>
<dbReference type="EMBL" id="LT670818">
    <property type="protein sequence ID" value="SHH13037.1"/>
    <property type="molecule type" value="Genomic_DNA"/>
</dbReference>
<name>A0A1M5QG35_9BRAD</name>
<reference evidence="1 2" key="1">
    <citation type="submission" date="2016-11" db="EMBL/GenBank/DDBJ databases">
        <authorList>
            <person name="Jaros S."/>
            <person name="Januszkiewicz K."/>
            <person name="Wedrychowicz H."/>
        </authorList>
    </citation>
    <scope>NUCLEOTIDE SEQUENCE [LARGE SCALE GENOMIC DNA]</scope>
    <source>
        <strain evidence="1 2">GAS242</strain>
    </source>
</reference>
<protein>
    <submittedName>
        <fullName evidence="1">Uncharacterized protein</fullName>
    </submittedName>
</protein>
<accession>A0A1M5QG35</accession>
<evidence type="ECO:0000313" key="1">
    <source>
        <dbReference type="EMBL" id="SHH13037.1"/>
    </source>
</evidence>
<dbReference type="RefSeq" id="WP_244567614.1">
    <property type="nucleotide sequence ID" value="NZ_LT670818.1"/>
</dbReference>
<dbReference type="Proteomes" id="UP000190675">
    <property type="component" value="Chromosome I"/>
</dbReference>
<gene>
    <name evidence="1" type="ORF">SAMN05444169_5915</name>
</gene>
<sequence>MSNKTPFIYAISFGLALTPICCSTVSAQERCKVSEEATAAKSNYTQQQVLDVGDVSGHQIRVFELHRTYANDKPNCEHLKRTESWTRGYSDYIDRNGRAWGYDVTSLENGDKIFSQFDGTSQTTVAPDGSKKSTFTGVTRYTGGTGKYEGIRGFLRTSVVFDPDKNVNQQQTEGEYWLPASTVGQSQK</sequence>
<organism evidence="1 2">
    <name type="scientific">Bradyrhizobium erythrophlei</name>
    <dbReference type="NCBI Taxonomy" id="1437360"/>
    <lineage>
        <taxon>Bacteria</taxon>
        <taxon>Pseudomonadati</taxon>
        <taxon>Pseudomonadota</taxon>
        <taxon>Alphaproteobacteria</taxon>
        <taxon>Hyphomicrobiales</taxon>
        <taxon>Nitrobacteraceae</taxon>
        <taxon>Bradyrhizobium</taxon>
    </lineage>
</organism>
<dbReference type="AlphaFoldDB" id="A0A1M5QG35"/>